<proteinExistence type="inferred from homology"/>
<evidence type="ECO:0000313" key="2">
    <source>
        <dbReference type="EMBL" id="AKV57113.1"/>
    </source>
</evidence>
<reference evidence="2" key="1">
    <citation type="submission" date="2015-02" db="EMBL/GenBank/DDBJ databases">
        <title>Water column stratification structures viral community diversity in the Sargasso Sea.</title>
        <authorList>
            <person name="Goldsmith D.B."/>
            <person name="Brum J.R."/>
            <person name="Hopkins M."/>
            <person name="Carlson C.A."/>
            <person name="Breitbart M."/>
        </authorList>
    </citation>
    <scope>NUCLEOTIDE SEQUENCE</scope>
</reference>
<feature type="non-terminal residue" evidence="2">
    <location>
        <position position="235"/>
    </location>
</feature>
<dbReference type="SUPFAM" id="SSF88645">
    <property type="entry name" value="ssDNA viruses"/>
    <property type="match status" value="1"/>
</dbReference>
<evidence type="ECO:0000256" key="1">
    <source>
        <dbReference type="ARBA" id="ARBA00009963"/>
    </source>
</evidence>
<comment type="similarity">
    <text evidence="1">Belongs to the microviridae F protein family.</text>
</comment>
<accession>A0A0K1R7Q8</accession>
<organism evidence="2">
    <name type="scientific">uncultured virus</name>
    <dbReference type="NCBI Taxonomy" id="340016"/>
    <lineage>
        <taxon>Viruses</taxon>
        <taxon>environmental samples</taxon>
    </lineage>
</organism>
<feature type="non-terminal residue" evidence="2">
    <location>
        <position position="1"/>
    </location>
</feature>
<name>A0A0K1R7Q8_9VIRU</name>
<dbReference type="InterPro" id="IPR016184">
    <property type="entry name" value="Capsid/spike_ssDNA_virus"/>
</dbReference>
<dbReference type="EMBL" id="KP784149">
    <property type="protein sequence ID" value="AKV57113.1"/>
    <property type="molecule type" value="Genomic_DNA"/>
</dbReference>
<dbReference type="Pfam" id="PF02305">
    <property type="entry name" value="Phage_F"/>
    <property type="match status" value="1"/>
</dbReference>
<dbReference type="Gene3D" id="2.60.169.10">
    <property type="entry name" value="Microviridae F protein"/>
    <property type="match status" value="1"/>
</dbReference>
<dbReference type="InterPro" id="IPR037002">
    <property type="entry name" value="Microviridae_protein_F_sf"/>
</dbReference>
<protein>
    <submittedName>
        <fullName evidence="2">Major capsid protein</fullName>
    </submittedName>
</protein>
<dbReference type="GO" id="GO:0005198">
    <property type="term" value="F:structural molecule activity"/>
    <property type="evidence" value="ECO:0007669"/>
    <property type="project" value="InterPro"/>
</dbReference>
<dbReference type="InterPro" id="IPR003514">
    <property type="entry name" value="Microviridae_protein_F"/>
</dbReference>
<sequence>PGLQKGEAVSLGFTNDADVITDANANDQVTIRSTTAAFPLKSLDASTSNLTVSTATPGDDSLKMYVDLSSATATTINEIRQAFQIQKLLERDARSGTRYSEIVKSHFGVDFLGVTYRPEYLGGASTPVNINQVPSTTATDANIGDLGAYGTTFMNGSGGFVKSFTEHCIVMGIVSVRADLTYSQGIPRMFSRSTRYDHYWPALAHIGEQAVLNKEIYYQNVTGGGNGDDDVFGYQ</sequence>